<keyword evidence="3" id="KW-0238">DNA-binding</keyword>
<proteinExistence type="inferred from homology"/>
<dbReference type="Gene3D" id="1.10.287.1120">
    <property type="entry name" value="Bipartite methylase S protein"/>
    <property type="match status" value="1"/>
</dbReference>
<dbReference type="Proteomes" id="UP000620327">
    <property type="component" value="Unassembled WGS sequence"/>
</dbReference>
<dbReference type="GO" id="GO:0003677">
    <property type="term" value="F:DNA binding"/>
    <property type="evidence" value="ECO:0007669"/>
    <property type="project" value="UniProtKB-KW"/>
</dbReference>
<evidence type="ECO:0000259" key="5">
    <source>
        <dbReference type="Pfam" id="PF01420"/>
    </source>
</evidence>
<dbReference type="GO" id="GO:0004519">
    <property type="term" value="F:endonuclease activity"/>
    <property type="evidence" value="ECO:0007669"/>
    <property type="project" value="UniProtKB-KW"/>
</dbReference>
<dbReference type="InterPro" id="IPR044946">
    <property type="entry name" value="Restrct_endonuc_typeI_TRD_sf"/>
</dbReference>
<reference evidence="6" key="1">
    <citation type="submission" date="2020-08" db="EMBL/GenBank/DDBJ databases">
        <title>Genome public.</title>
        <authorList>
            <person name="Liu C."/>
            <person name="Sun Q."/>
        </authorList>
    </citation>
    <scope>NUCLEOTIDE SEQUENCE</scope>
    <source>
        <strain evidence="6">BX15</strain>
    </source>
</reference>
<feature type="domain" description="Type I restriction modification DNA specificity" evidence="5">
    <location>
        <begin position="16"/>
        <end position="191"/>
    </location>
</feature>
<dbReference type="Gene3D" id="3.90.220.20">
    <property type="entry name" value="DNA methylase specificity domains"/>
    <property type="match status" value="2"/>
</dbReference>
<dbReference type="InterPro" id="IPR000055">
    <property type="entry name" value="Restrct_endonuc_typeI_TRD"/>
</dbReference>
<dbReference type="SUPFAM" id="SSF116734">
    <property type="entry name" value="DNA methylase specificity domain"/>
    <property type="match status" value="2"/>
</dbReference>
<evidence type="ECO:0000256" key="3">
    <source>
        <dbReference type="ARBA" id="ARBA00023125"/>
    </source>
</evidence>
<name>A0A923SBT7_9FIRM</name>
<dbReference type="GO" id="GO:0009307">
    <property type="term" value="P:DNA restriction-modification system"/>
    <property type="evidence" value="ECO:0007669"/>
    <property type="project" value="UniProtKB-KW"/>
</dbReference>
<evidence type="ECO:0000256" key="2">
    <source>
        <dbReference type="ARBA" id="ARBA00022747"/>
    </source>
</evidence>
<comment type="similarity">
    <text evidence="1">Belongs to the type-I restriction system S methylase family.</text>
</comment>
<keyword evidence="7" id="KW-1185">Reference proteome</keyword>
<evidence type="ECO:0000313" key="7">
    <source>
        <dbReference type="Proteomes" id="UP000620327"/>
    </source>
</evidence>
<keyword evidence="4" id="KW-0175">Coiled coil</keyword>
<dbReference type="PANTHER" id="PTHR30408">
    <property type="entry name" value="TYPE-1 RESTRICTION ENZYME ECOKI SPECIFICITY PROTEIN"/>
    <property type="match status" value="1"/>
</dbReference>
<dbReference type="InterPro" id="IPR052021">
    <property type="entry name" value="Type-I_RS_S_subunit"/>
</dbReference>
<dbReference type="AlphaFoldDB" id="A0A923SBT7"/>
<evidence type="ECO:0000256" key="4">
    <source>
        <dbReference type="SAM" id="Coils"/>
    </source>
</evidence>
<keyword evidence="6" id="KW-0255">Endonuclease</keyword>
<dbReference type="PANTHER" id="PTHR30408:SF12">
    <property type="entry name" value="TYPE I RESTRICTION ENZYME MJAVIII SPECIFICITY SUBUNIT"/>
    <property type="match status" value="1"/>
</dbReference>
<evidence type="ECO:0000256" key="1">
    <source>
        <dbReference type="ARBA" id="ARBA00010923"/>
    </source>
</evidence>
<keyword evidence="2" id="KW-0680">Restriction system</keyword>
<dbReference type="CDD" id="cd17283">
    <property type="entry name" value="RMtype1_S_Hpy180ORF7835P_TRD2-CR2_like"/>
    <property type="match status" value="1"/>
</dbReference>
<keyword evidence="6" id="KW-0378">Hydrolase</keyword>
<feature type="domain" description="Type I restriction modification DNA specificity" evidence="5">
    <location>
        <begin position="276"/>
        <end position="394"/>
    </location>
</feature>
<organism evidence="6 7">
    <name type="scientific">Dysosmobacter segnis</name>
    <dbReference type="NCBI Taxonomy" id="2763042"/>
    <lineage>
        <taxon>Bacteria</taxon>
        <taxon>Bacillati</taxon>
        <taxon>Bacillota</taxon>
        <taxon>Clostridia</taxon>
        <taxon>Eubacteriales</taxon>
        <taxon>Oscillospiraceae</taxon>
        <taxon>Dysosmobacter</taxon>
    </lineage>
</organism>
<keyword evidence="6" id="KW-0540">Nuclease</keyword>
<feature type="coiled-coil region" evidence="4">
    <location>
        <begin position="380"/>
        <end position="407"/>
    </location>
</feature>
<dbReference type="EMBL" id="JACOQI010000016">
    <property type="protein sequence ID" value="MBC5771397.1"/>
    <property type="molecule type" value="Genomic_DNA"/>
</dbReference>
<protein>
    <submittedName>
        <fullName evidence="6">Restriction endonuclease subunit S</fullName>
    </submittedName>
</protein>
<sequence length="416" mass="46552">MVMQGYKQTEIGMVPVKWSVSDFGSKVKIYRGGSPRPIQDYLTQAQDGINWIKIGDVREGDKYITSTEEKIIPAGVAQSRTVHAGDFILSNSMSFGRPYILNIDGCIHDGWLTIQKYEKTFSKNFLYYLLSSDSVYQQYISMAAGSSVKNLNKEKVSALVVAYPDIKEQERIADALSNIDSLIATLEKQIAKKKAIKQGTMQELLTGKRRLPGFSGEWETRTLHEISNEMVDGPFGSNLKTEHYTTERQVRIIQLSNIGEAGWNNANVKYTTFSHAAELQRCIVQPGSILIAKMMPAGRAIICPDNEKSYILGSDVVKVVPNSSVDSRYLVYATKSQFYLDQIADDTQGSTRARTSVSKLRKTAILFPEKDEQIAIADILSEMDMEIAALEGKIAKYRQIKQGMMQQLLTGKIRLV</sequence>
<dbReference type="Pfam" id="PF01420">
    <property type="entry name" value="Methylase_S"/>
    <property type="match status" value="2"/>
</dbReference>
<evidence type="ECO:0000313" key="6">
    <source>
        <dbReference type="EMBL" id="MBC5771397.1"/>
    </source>
</evidence>
<dbReference type="RefSeq" id="WP_187015591.1">
    <property type="nucleotide sequence ID" value="NZ_JACOQI010000016.1"/>
</dbReference>
<accession>A0A923SBT7</accession>
<gene>
    <name evidence="6" type="ORF">H8Z83_13930</name>
</gene>
<comment type="caution">
    <text evidence="6">The sequence shown here is derived from an EMBL/GenBank/DDBJ whole genome shotgun (WGS) entry which is preliminary data.</text>
</comment>